<keyword evidence="1" id="KW-0805">Transcription regulation</keyword>
<organism evidence="8 9">
    <name type="scientific">Candidatus Pristimantibacillus lignocellulolyticus</name>
    <dbReference type="NCBI Taxonomy" id="2994561"/>
    <lineage>
        <taxon>Bacteria</taxon>
        <taxon>Bacillati</taxon>
        <taxon>Bacillota</taxon>
        <taxon>Bacilli</taxon>
        <taxon>Bacillales</taxon>
        <taxon>Paenibacillaceae</taxon>
        <taxon>Candidatus Pristimantibacillus</taxon>
    </lineage>
</organism>
<evidence type="ECO:0000256" key="4">
    <source>
        <dbReference type="ARBA" id="ARBA00023163"/>
    </source>
</evidence>
<gene>
    <name evidence="8" type="ORF">NAG76_01790</name>
</gene>
<dbReference type="GO" id="GO:0006352">
    <property type="term" value="P:DNA-templated transcription initiation"/>
    <property type="evidence" value="ECO:0007669"/>
    <property type="project" value="InterPro"/>
</dbReference>
<feature type="domain" description="RNA polymerase sigma-70 region 3" evidence="5">
    <location>
        <begin position="116"/>
        <end position="182"/>
    </location>
</feature>
<evidence type="ECO:0000313" key="9">
    <source>
        <dbReference type="Proteomes" id="UP001056756"/>
    </source>
</evidence>
<evidence type="ECO:0000256" key="1">
    <source>
        <dbReference type="ARBA" id="ARBA00023015"/>
    </source>
</evidence>
<keyword evidence="4" id="KW-0804">Transcription</keyword>
<feature type="domain" description="RNA polymerase sigma-70 region 2" evidence="6">
    <location>
        <begin position="32"/>
        <end position="102"/>
    </location>
</feature>
<protein>
    <submittedName>
        <fullName evidence="8">Sigma-70 family RNA polymerase sigma factor</fullName>
    </submittedName>
</protein>
<dbReference type="AlphaFoldDB" id="A0A9J6ZFR6"/>
<dbReference type="InterPro" id="IPR013325">
    <property type="entry name" value="RNA_pol_sigma_r2"/>
</dbReference>
<dbReference type="CDD" id="cd06171">
    <property type="entry name" value="Sigma70_r4"/>
    <property type="match status" value="1"/>
</dbReference>
<name>A0A9J6ZFR6_9BACL</name>
<evidence type="ECO:0000259" key="7">
    <source>
        <dbReference type="Pfam" id="PF04545"/>
    </source>
</evidence>
<evidence type="ECO:0000313" key="8">
    <source>
        <dbReference type="EMBL" id="URN95018.1"/>
    </source>
</evidence>
<dbReference type="SUPFAM" id="SSF88946">
    <property type="entry name" value="Sigma2 domain of RNA polymerase sigma factors"/>
    <property type="match status" value="1"/>
</dbReference>
<feature type="domain" description="RNA polymerase sigma-70 region 4" evidence="7">
    <location>
        <begin position="199"/>
        <end position="247"/>
    </location>
</feature>
<dbReference type="PANTHER" id="PTHR30385">
    <property type="entry name" value="SIGMA FACTOR F FLAGELLAR"/>
    <property type="match status" value="1"/>
</dbReference>
<dbReference type="Gene3D" id="1.10.1740.10">
    <property type="match status" value="1"/>
</dbReference>
<dbReference type="InterPro" id="IPR007627">
    <property type="entry name" value="RNA_pol_sigma70_r2"/>
</dbReference>
<dbReference type="InterPro" id="IPR014284">
    <property type="entry name" value="RNA_pol_sigma-70_dom"/>
</dbReference>
<evidence type="ECO:0000256" key="3">
    <source>
        <dbReference type="ARBA" id="ARBA00023125"/>
    </source>
</evidence>
<dbReference type="KEGG" id="plig:NAG76_01790"/>
<evidence type="ECO:0000259" key="5">
    <source>
        <dbReference type="Pfam" id="PF04539"/>
    </source>
</evidence>
<dbReference type="Gene3D" id="1.20.140.160">
    <property type="match status" value="1"/>
</dbReference>
<proteinExistence type="predicted"/>
<dbReference type="NCBIfam" id="TIGR02937">
    <property type="entry name" value="sigma70-ECF"/>
    <property type="match status" value="1"/>
</dbReference>
<sequence length="257" mass="29907">MNNKSSCLNPEQTIELMAIYKVSECNDIATELLRHYKPLIRMAAVKMSRSRPDLFEDLFQVAQLSMLRLFKQYDHERAIPFEGYAMKSLIGHLKNYLRDKSWYIQVPRRIKEKGLLIQKSIDHLTITLQRSPNVDEIAAHMELTVEETIEILSSRESYQYISLDTPLSTDNDSATIGDLINSQVDEYKAVEHRIDLEDALKHLKEEERNVLNHIYHNDLSQRSIAEQLGISQMSVSRIQKRAILKLQRILAQNKLDE</sequence>
<dbReference type="Pfam" id="PF04539">
    <property type="entry name" value="Sigma70_r3"/>
    <property type="match status" value="1"/>
</dbReference>
<keyword evidence="2" id="KW-0731">Sigma factor</keyword>
<accession>A0A9J6ZFR6</accession>
<evidence type="ECO:0000256" key="2">
    <source>
        <dbReference type="ARBA" id="ARBA00023082"/>
    </source>
</evidence>
<dbReference type="InterPro" id="IPR013324">
    <property type="entry name" value="RNA_pol_sigma_r3/r4-like"/>
</dbReference>
<reference evidence="8" key="1">
    <citation type="submission" date="2022-05" db="EMBL/GenBank/DDBJ databases">
        <title>Novel bacterial taxa in a minimal lignocellulolytic consortium and its capacity to transform plastics disclosed by genome-resolved metagenomics.</title>
        <authorList>
            <person name="Rodriguez C.A.D."/>
            <person name="Diaz-Garcia L."/>
            <person name="Herrera K."/>
            <person name="Tarazona N.A."/>
            <person name="Sproer C."/>
            <person name="Overmann J."/>
            <person name="Jimenez D.J."/>
        </authorList>
    </citation>
    <scope>NUCLEOTIDE SEQUENCE</scope>
    <source>
        <strain evidence="8">MAG5</strain>
    </source>
</reference>
<dbReference type="GO" id="GO:0003677">
    <property type="term" value="F:DNA binding"/>
    <property type="evidence" value="ECO:0007669"/>
    <property type="project" value="UniProtKB-KW"/>
</dbReference>
<keyword evidence="3" id="KW-0238">DNA-binding</keyword>
<evidence type="ECO:0000259" key="6">
    <source>
        <dbReference type="Pfam" id="PF04542"/>
    </source>
</evidence>
<dbReference type="SUPFAM" id="SSF88659">
    <property type="entry name" value="Sigma3 and sigma4 domains of RNA polymerase sigma factors"/>
    <property type="match status" value="2"/>
</dbReference>
<dbReference type="PANTHER" id="PTHR30385:SF4">
    <property type="entry name" value="RNA POLYMERASE SIGMA-E FACTOR"/>
    <property type="match status" value="1"/>
</dbReference>
<dbReference type="InterPro" id="IPR007624">
    <property type="entry name" value="RNA_pol_sigma70_r3"/>
</dbReference>
<dbReference type="Pfam" id="PF04542">
    <property type="entry name" value="Sigma70_r2"/>
    <property type="match status" value="1"/>
</dbReference>
<dbReference type="EMBL" id="CP097899">
    <property type="protein sequence ID" value="URN95018.1"/>
    <property type="molecule type" value="Genomic_DNA"/>
</dbReference>
<dbReference type="GO" id="GO:0016987">
    <property type="term" value="F:sigma factor activity"/>
    <property type="evidence" value="ECO:0007669"/>
    <property type="project" value="UniProtKB-KW"/>
</dbReference>
<dbReference type="Pfam" id="PF04545">
    <property type="entry name" value="Sigma70_r4"/>
    <property type="match status" value="1"/>
</dbReference>
<dbReference type="Proteomes" id="UP001056756">
    <property type="component" value="Chromosome"/>
</dbReference>
<dbReference type="InterPro" id="IPR007630">
    <property type="entry name" value="RNA_pol_sigma70_r4"/>
</dbReference>